<dbReference type="Proteomes" id="UP000630142">
    <property type="component" value="Unassembled WGS sequence"/>
</dbReference>
<gene>
    <name evidence="3" type="ORF">GCM10016234_01370</name>
</gene>
<evidence type="ECO:0000313" key="4">
    <source>
        <dbReference type="Proteomes" id="UP000630142"/>
    </source>
</evidence>
<organism evidence="3 4">
    <name type="scientific">Tianweitania populi</name>
    <dbReference type="NCBI Taxonomy" id="1607949"/>
    <lineage>
        <taxon>Bacteria</taxon>
        <taxon>Pseudomonadati</taxon>
        <taxon>Pseudomonadota</taxon>
        <taxon>Alphaproteobacteria</taxon>
        <taxon>Hyphomicrobiales</taxon>
        <taxon>Phyllobacteriaceae</taxon>
        <taxon>Tianweitania</taxon>
    </lineage>
</organism>
<dbReference type="InterPro" id="IPR008928">
    <property type="entry name" value="6-hairpin_glycosidase_sf"/>
</dbReference>
<comment type="caution">
    <text evidence="3">The sequence shown here is derived from an EMBL/GenBank/DDBJ whole genome shotgun (WGS) entry which is preliminary data.</text>
</comment>
<reference evidence="3" key="1">
    <citation type="journal article" date="2014" name="Int. J. Syst. Evol. Microbiol.">
        <title>Complete genome sequence of Corynebacterium casei LMG S-19264T (=DSM 44701T), isolated from a smear-ripened cheese.</title>
        <authorList>
            <consortium name="US DOE Joint Genome Institute (JGI-PGF)"/>
            <person name="Walter F."/>
            <person name="Albersmeier A."/>
            <person name="Kalinowski J."/>
            <person name="Ruckert C."/>
        </authorList>
    </citation>
    <scope>NUCLEOTIDE SEQUENCE</scope>
    <source>
        <strain evidence="3">KCTC 42249</strain>
    </source>
</reference>
<dbReference type="InterPro" id="IPR011613">
    <property type="entry name" value="GH15-like"/>
</dbReference>
<dbReference type="Pfam" id="PF19291">
    <property type="entry name" value="TREH_N"/>
    <property type="match status" value="1"/>
</dbReference>
<sequence>MAEPRRTIGEHGIIGNLETAALVASDGTIDYLCWPALDSPSIFADLLDAGSGGAFSITPELENPRHLQLYIPDTNVLLTSWTAENGSAEIVDLMPHPKASALAGPDARCLIRRVTATRGTVTFTVTCAPRFDYAREVPEVSRADGGVSFKGRDISLKLCSSVPLACETGAATTHFTLEAKQSAWFILGEETLACPDDEAIAKEIAATTAAWRSWLSQATYKGRWREQVLRSALALKLLTSARHGSIAAAATFSLPEATGAGRNWDYRATWIRDASFTVYAFMRLGFIEEAEHFRHWAGQRVMAADVDHPIRIMYALDGSEAADEQELPHLKGYADSRPVRIGNAAHAQSQLDIFGELMDSVYLSNKYGRAISHEGWQHISGIVEYVMQHWQEADAGIWEMRTQPRHFLHSRLMCWVALDRAIRLAKKRSLPAPLVVWAECRDAISADIWENFRHPEHGYFVQERGGTELDAALLMMPLVRFVSATDPVWLKTLDAIGEQLCDDGLIYRYRNADGLEGGEGAFTTCTFWYAECLARAGRLDEAQLVIAKGLAYGNTLGLFSEELDKRGLPLGNFPQALTHLAFISAAFFTDRLLDPGHQPLWQP</sequence>
<keyword evidence="4" id="KW-1185">Reference proteome</keyword>
<accession>A0A8J3DM29</accession>
<dbReference type="InterPro" id="IPR012341">
    <property type="entry name" value="6hp_glycosidase-like_sf"/>
</dbReference>
<feature type="domain" description="GH15-like" evidence="1">
    <location>
        <begin position="225"/>
        <end position="538"/>
    </location>
</feature>
<dbReference type="AlphaFoldDB" id="A0A8J3DM29"/>
<evidence type="ECO:0000259" key="2">
    <source>
        <dbReference type="Pfam" id="PF19291"/>
    </source>
</evidence>
<dbReference type="PANTHER" id="PTHR31616:SF0">
    <property type="entry name" value="GLUCAN 1,4-ALPHA-GLUCOSIDASE"/>
    <property type="match status" value="1"/>
</dbReference>
<dbReference type="PANTHER" id="PTHR31616">
    <property type="entry name" value="TREHALASE"/>
    <property type="match status" value="1"/>
</dbReference>
<evidence type="ECO:0000259" key="1">
    <source>
        <dbReference type="Pfam" id="PF00723"/>
    </source>
</evidence>
<dbReference type="InterPro" id="IPR045582">
    <property type="entry name" value="Trehalase-like_N"/>
</dbReference>
<reference evidence="3" key="2">
    <citation type="submission" date="2020-09" db="EMBL/GenBank/DDBJ databases">
        <authorList>
            <person name="Sun Q."/>
            <person name="Kim S."/>
        </authorList>
    </citation>
    <scope>NUCLEOTIDE SEQUENCE</scope>
    <source>
        <strain evidence="3">KCTC 42249</strain>
    </source>
</reference>
<dbReference type="GO" id="GO:0004553">
    <property type="term" value="F:hydrolase activity, hydrolyzing O-glycosyl compounds"/>
    <property type="evidence" value="ECO:0007669"/>
    <property type="project" value="UniProtKB-ARBA"/>
</dbReference>
<dbReference type="Gene3D" id="1.50.10.10">
    <property type="match status" value="1"/>
</dbReference>
<dbReference type="Pfam" id="PF00723">
    <property type="entry name" value="Glyco_hydro_15"/>
    <property type="match status" value="1"/>
</dbReference>
<protein>
    <submittedName>
        <fullName evidence="3">Glucoamylase</fullName>
    </submittedName>
</protein>
<dbReference type="GO" id="GO:0005975">
    <property type="term" value="P:carbohydrate metabolic process"/>
    <property type="evidence" value="ECO:0007669"/>
    <property type="project" value="InterPro"/>
</dbReference>
<dbReference type="EMBL" id="BMZQ01000001">
    <property type="protein sequence ID" value="GHD05406.1"/>
    <property type="molecule type" value="Genomic_DNA"/>
</dbReference>
<proteinExistence type="predicted"/>
<feature type="domain" description="Trehalase-like N-terminal" evidence="2">
    <location>
        <begin position="7"/>
        <end position="160"/>
    </location>
</feature>
<name>A0A8J3DM29_9HYPH</name>
<evidence type="ECO:0000313" key="3">
    <source>
        <dbReference type="EMBL" id="GHD05406.1"/>
    </source>
</evidence>
<dbReference type="SUPFAM" id="SSF48208">
    <property type="entry name" value="Six-hairpin glycosidases"/>
    <property type="match status" value="1"/>
</dbReference>
<dbReference type="RefSeq" id="WP_189500916.1">
    <property type="nucleotide sequence ID" value="NZ_BMZQ01000001.1"/>
</dbReference>